<dbReference type="PANTHER" id="PTHR30404">
    <property type="entry name" value="N-ACETYLMURAMOYL-L-ALANINE AMIDASE"/>
    <property type="match status" value="1"/>
</dbReference>
<dbReference type="Proteomes" id="UP000035704">
    <property type="component" value="Chromosome"/>
</dbReference>
<dbReference type="RefSeq" id="WP_044826236.1">
    <property type="nucleotide sequence ID" value="NZ_CP009687.1"/>
</dbReference>
<dbReference type="Gene3D" id="3.40.630.40">
    <property type="entry name" value="Zn-dependent exopeptidases"/>
    <property type="match status" value="1"/>
</dbReference>
<name>A0A0D8I611_9CLOT</name>
<dbReference type="GO" id="GO:0009253">
    <property type="term" value="P:peptidoglycan catabolic process"/>
    <property type="evidence" value="ECO:0007669"/>
    <property type="project" value="InterPro"/>
</dbReference>
<dbReference type="InterPro" id="IPR014234">
    <property type="entry name" value="Spore_CwlD"/>
</dbReference>
<evidence type="ECO:0000313" key="2">
    <source>
        <dbReference type="EMBL" id="AKL97015.1"/>
    </source>
</evidence>
<dbReference type="NCBIfam" id="TIGR02883">
    <property type="entry name" value="spore_cwlD"/>
    <property type="match status" value="1"/>
</dbReference>
<evidence type="ECO:0000313" key="3">
    <source>
        <dbReference type="Proteomes" id="UP000035704"/>
    </source>
</evidence>
<dbReference type="GO" id="GO:0030288">
    <property type="term" value="C:outer membrane-bounded periplasmic space"/>
    <property type="evidence" value="ECO:0007669"/>
    <property type="project" value="TreeGrafter"/>
</dbReference>
<dbReference type="GO" id="GO:0008745">
    <property type="term" value="F:N-acetylmuramoyl-L-alanine amidase activity"/>
    <property type="evidence" value="ECO:0007669"/>
    <property type="project" value="UniProtKB-EC"/>
</dbReference>
<sequence>MKVIIVKKSWIYIAIVLLTLSVLSIAWINYYRAKTTAYLLPSLTKVIMLDAGHGGVDPGAVSKGGVKEKDINLTIALYLKEYLEQNGAVVLMTRFEDEGLYSSEGSLRNKKNEDLRKRKEIVKDSGADIFITIHLNSFPQTQYYGAQTFYPKDNAAGKVLAEKIQEELINTLDNNNKRVALPKDDVYVIKGLDIPTTLVECGFLSNPKEEQLLQKSSYQKKIAWSIFVGIQRYFLEKS</sequence>
<proteinExistence type="predicted"/>
<dbReference type="Pfam" id="PF01520">
    <property type="entry name" value="Amidase_3"/>
    <property type="match status" value="1"/>
</dbReference>
<dbReference type="EC" id="3.5.1.28" evidence="2"/>
<dbReference type="CDD" id="cd02696">
    <property type="entry name" value="MurNAc-LAA"/>
    <property type="match status" value="1"/>
</dbReference>
<dbReference type="KEGG" id="cace:CACET_c35840"/>
<keyword evidence="1 2" id="KW-0378">Hydrolase</keyword>
<organism evidence="2 3">
    <name type="scientific">Clostridium aceticum</name>
    <dbReference type="NCBI Taxonomy" id="84022"/>
    <lineage>
        <taxon>Bacteria</taxon>
        <taxon>Bacillati</taxon>
        <taxon>Bacillota</taxon>
        <taxon>Clostridia</taxon>
        <taxon>Eubacteriales</taxon>
        <taxon>Clostridiaceae</taxon>
        <taxon>Clostridium</taxon>
    </lineage>
</organism>
<dbReference type="InterPro" id="IPR050695">
    <property type="entry name" value="N-acetylmuramoyl_amidase_3"/>
</dbReference>
<evidence type="ECO:0000256" key="1">
    <source>
        <dbReference type="ARBA" id="ARBA00022801"/>
    </source>
</evidence>
<dbReference type="AlphaFoldDB" id="A0A0D8I611"/>
<gene>
    <name evidence="2" type="primary">cwlD</name>
    <name evidence="2" type="ORF">CACET_c35840</name>
</gene>
<dbReference type="OrthoDB" id="9806267at2"/>
<dbReference type="PANTHER" id="PTHR30404:SF0">
    <property type="entry name" value="N-ACETYLMURAMOYL-L-ALANINE AMIDASE AMIC"/>
    <property type="match status" value="1"/>
</dbReference>
<dbReference type="PATRIC" id="fig|84022.5.peg.2132"/>
<dbReference type="InterPro" id="IPR002508">
    <property type="entry name" value="MurNAc-LAA_cat"/>
</dbReference>
<accession>A0A0D8I611</accession>
<dbReference type="SUPFAM" id="SSF53187">
    <property type="entry name" value="Zn-dependent exopeptidases"/>
    <property type="match status" value="1"/>
</dbReference>
<dbReference type="STRING" id="84022.CACET_c35840"/>
<dbReference type="SMART" id="SM00646">
    <property type="entry name" value="Ami_3"/>
    <property type="match status" value="1"/>
</dbReference>
<reference evidence="2 3" key="1">
    <citation type="submission" date="2014-10" db="EMBL/GenBank/DDBJ databases">
        <title>Genome sequence of Clostridium aceticum DSM 1496.</title>
        <authorList>
            <person name="Poehlein A."/>
            <person name="Schiel-Bengelsdorf B."/>
            <person name="Gottschalk G."/>
            <person name="Duerre P."/>
            <person name="Daniel R."/>
        </authorList>
    </citation>
    <scope>NUCLEOTIDE SEQUENCE [LARGE SCALE GENOMIC DNA]</scope>
    <source>
        <strain evidence="2 3">DSM 1496</strain>
    </source>
</reference>
<protein>
    <submittedName>
        <fullName evidence="2">Germination-specific N-acetylmuramoyl-L-alanine amidase CwlD</fullName>
        <ecNumber evidence="2">3.5.1.28</ecNumber>
    </submittedName>
</protein>
<dbReference type="EMBL" id="CP009687">
    <property type="protein sequence ID" value="AKL97015.1"/>
    <property type="molecule type" value="Genomic_DNA"/>
</dbReference>
<keyword evidence="3" id="KW-1185">Reference proteome</keyword>